<dbReference type="GO" id="GO:0005109">
    <property type="term" value="F:frizzled binding"/>
    <property type="evidence" value="ECO:0007669"/>
    <property type="project" value="TreeGrafter"/>
</dbReference>
<dbReference type="SMART" id="SM00097">
    <property type="entry name" value="WNT1"/>
    <property type="match status" value="1"/>
</dbReference>
<evidence type="ECO:0000256" key="3">
    <source>
        <dbReference type="ARBA" id="ARBA00022473"/>
    </source>
</evidence>
<dbReference type="GO" id="GO:0005615">
    <property type="term" value="C:extracellular space"/>
    <property type="evidence" value="ECO:0007669"/>
    <property type="project" value="TreeGrafter"/>
</dbReference>
<dbReference type="GO" id="GO:0030182">
    <property type="term" value="P:neuron differentiation"/>
    <property type="evidence" value="ECO:0007669"/>
    <property type="project" value="TreeGrafter"/>
</dbReference>
<proteinExistence type="evidence at transcript level"/>
<dbReference type="AlphaFoldDB" id="A0A6A7G9R1"/>
<keyword evidence="6 9" id="KW-0879">Wnt signaling pathway</keyword>
<evidence type="ECO:0000256" key="6">
    <source>
        <dbReference type="ARBA" id="ARBA00022687"/>
    </source>
</evidence>
<organism evidence="11">
    <name type="scientific">Hirondellea gigas</name>
    <dbReference type="NCBI Taxonomy" id="1518452"/>
    <lineage>
        <taxon>Eukaryota</taxon>
        <taxon>Metazoa</taxon>
        <taxon>Ecdysozoa</taxon>
        <taxon>Arthropoda</taxon>
        <taxon>Crustacea</taxon>
        <taxon>Multicrustacea</taxon>
        <taxon>Malacostraca</taxon>
        <taxon>Eumalacostraca</taxon>
        <taxon>Peracarida</taxon>
        <taxon>Amphipoda</taxon>
        <taxon>Amphilochidea</taxon>
        <taxon>Lysianassida</taxon>
        <taxon>Lysianassidira</taxon>
        <taxon>Lysianassoidea</taxon>
        <taxon>Lysianassidae</taxon>
        <taxon>Hirondellea</taxon>
    </lineage>
</organism>
<dbReference type="CDD" id="cd19344">
    <property type="entry name" value="Wnt_Wnt16"/>
    <property type="match status" value="1"/>
</dbReference>
<comment type="similarity">
    <text evidence="2 9">Belongs to the Wnt family.</text>
</comment>
<dbReference type="GO" id="GO:0007517">
    <property type="term" value="P:muscle organ development"/>
    <property type="evidence" value="ECO:0007669"/>
    <property type="project" value="UniProtKB-ARBA"/>
</dbReference>
<reference evidence="11" key="1">
    <citation type="submission" date="2017-11" db="EMBL/GenBank/DDBJ databases">
        <title>The sensing device of the deep-sea amphipod.</title>
        <authorList>
            <person name="Kobayashi H."/>
            <person name="Nagahama T."/>
            <person name="Arai W."/>
            <person name="Sasagawa Y."/>
            <person name="Umeda M."/>
            <person name="Hayashi T."/>
            <person name="Nikaido I."/>
            <person name="Watanabe H."/>
            <person name="Oguri K."/>
            <person name="Kitazato H."/>
            <person name="Fujioka K."/>
            <person name="Kido Y."/>
            <person name="Takami H."/>
        </authorList>
    </citation>
    <scope>NUCLEOTIDE SEQUENCE</scope>
    <source>
        <tissue evidence="11">Whole body</tissue>
    </source>
</reference>
<dbReference type="InterPro" id="IPR005817">
    <property type="entry name" value="Wnt"/>
</dbReference>
<dbReference type="PANTHER" id="PTHR12027">
    <property type="entry name" value="WNT RELATED"/>
    <property type="match status" value="1"/>
</dbReference>
<sequence length="390" mass="43968">MAEYNHQGEVGRRFAVSSILLLLLAQTASANWMYLGVVGVTPMLPQGDQEAQNVSTASAVSICQHLPGLVQQQVAVCQDHPDAIKSVSAGARRGITECQYQFRHERWNCTTTHGDPDVPFGYIIKRGSRETAFIYAITSAGVVHAVTQACSSGNLTDCYCDMSKQGLSTPEGWKWGGCSDNLNFGNQFARQFVDAPEKEWHKKDKKFRNLMNLHNNEAGRQVVGNLMKMQCRCHGVSGSCELKTCWRSIPPFFEVGDHLKEKYKRSVQQKPRRRRAMKGRRKKMLVARARRLRNKRSRRMRIPAGKSELVHIHNSPNYCKRKPKKGILGTSGRVCNKNSSGPDSCSFLCCGRGYNTKAVKYIERCHCKFVWCCRVECKNCVTKVDVHTCK</sequence>
<evidence type="ECO:0000256" key="10">
    <source>
        <dbReference type="SAM" id="SignalP"/>
    </source>
</evidence>
<dbReference type="GO" id="GO:0045165">
    <property type="term" value="P:cell fate commitment"/>
    <property type="evidence" value="ECO:0007669"/>
    <property type="project" value="TreeGrafter"/>
</dbReference>
<dbReference type="PRINTS" id="PR01349">
    <property type="entry name" value="WNTPROTEIN"/>
</dbReference>
<accession>A0A6A7G9R1</accession>
<dbReference type="GO" id="GO:0000902">
    <property type="term" value="P:cell morphogenesis"/>
    <property type="evidence" value="ECO:0007669"/>
    <property type="project" value="UniProtKB-ARBA"/>
</dbReference>
<protein>
    <recommendedName>
        <fullName evidence="9">Protein Wnt</fullName>
    </recommendedName>
</protein>
<dbReference type="Gene3D" id="3.30.2460.20">
    <property type="match status" value="1"/>
</dbReference>
<comment type="function">
    <text evidence="9">Ligand for members of the frizzled family of seven transmembrane receptors.</text>
</comment>
<dbReference type="FunFam" id="3.30.2460.20:FF:000001">
    <property type="entry name" value="Wnt homolog"/>
    <property type="match status" value="1"/>
</dbReference>
<keyword evidence="8" id="KW-0449">Lipoprotein</keyword>
<dbReference type="EMBL" id="IACT01007779">
    <property type="protein sequence ID" value="LAC26892.1"/>
    <property type="molecule type" value="mRNA"/>
</dbReference>
<evidence type="ECO:0000256" key="2">
    <source>
        <dbReference type="ARBA" id="ARBA00005683"/>
    </source>
</evidence>
<keyword evidence="10" id="KW-0732">Signal</keyword>
<dbReference type="Pfam" id="PF00110">
    <property type="entry name" value="wnt"/>
    <property type="match status" value="1"/>
</dbReference>
<evidence type="ECO:0000256" key="1">
    <source>
        <dbReference type="ARBA" id="ARBA00004498"/>
    </source>
</evidence>
<evidence type="ECO:0000256" key="5">
    <source>
        <dbReference type="ARBA" id="ARBA00022530"/>
    </source>
</evidence>
<keyword evidence="4" id="KW-0964">Secreted</keyword>
<evidence type="ECO:0000256" key="7">
    <source>
        <dbReference type="ARBA" id="ARBA00023157"/>
    </source>
</evidence>
<evidence type="ECO:0000256" key="4">
    <source>
        <dbReference type="ARBA" id="ARBA00022525"/>
    </source>
</evidence>
<keyword evidence="5" id="KW-0272">Extracellular matrix</keyword>
<evidence type="ECO:0000256" key="9">
    <source>
        <dbReference type="RuleBase" id="RU003500"/>
    </source>
</evidence>
<comment type="subcellular location">
    <subcellularLocation>
        <location evidence="1 9">Secreted</location>
        <location evidence="1 9">Extracellular space</location>
        <location evidence="1 9">Extracellular matrix</location>
    </subcellularLocation>
</comment>
<evidence type="ECO:0000256" key="8">
    <source>
        <dbReference type="ARBA" id="ARBA00023288"/>
    </source>
</evidence>
<dbReference type="GO" id="GO:0005125">
    <property type="term" value="F:cytokine activity"/>
    <property type="evidence" value="ECO:0007669"/>
    <property type="project" value="TreeGrafter"/>
</dbReference>
<dbReference type="InterPro" id="IPR043158">
    <property type="entry name" value="Wnt_C"/>
</dbReference>
<dbReference type="GO" id="GO:0060070">
    <property type="term" value="P:canonical Wnt signaling pathway"/>
    <property type="evidence" value="ECO:0007669"/>
    <property type="project" value="TreeGrafter"/>
</dbReference>
<evidence type="ECO:0000313" key="11">
    <source>
        <dbReference type="EMBL" id="LAC26892.1"/>
    </source>
</evidence>
<dbReference type="PROSITE" id="PS00246">
    <property type="entry name" value="WNT1"/>
    <property type="match status" value="1"/>
</dbReference>
<dbReference type="InterPro" id="IPR018161">
    <property type="entry name" value="Wnt_CS"/>
</dbReference>
<feature type="signal peptide" evidence="10">
    <location>
        <begin position="1"/>
        <end position="30"/>
    </location>
</feature>
<keyword evidence="3 9" id="KW-0217">Developmental protein</keyword>
<dbReference type="PANTHER" id="PTHR12027:SF70">
    <property type="entry name" value="PROTEIN WNT-16"/>
    <property type="match status" value="1"/>
</dbReference>
<keyword evidence="7" id="KW-1015">Disulfide bond</keyword>
<feature type="chain" id="PRO_5025552898" description="Protein Wnt" evidence="10">
    <location>
        <begin position="31"/>
        <end position="390"/>
    </location>
</feature>
<name>A0A6A7G9R1_9CRUS</name>